<feature type="compositionally biased region" description="Basic and acidic residues" evidence="1">
    <location>
        <begin position="454"/>
        <end position="470"/>
    </location>
</feature>
<feature type="region of interest" description="Disordered" evidence="1">
    <location>
        <begin position="431"/>
        <end position="526"/>
    </location>
</feature>
<dbReference type="Pfam" id="PF05036">
    <property type="entry name" value="SPOR"/>
    <property type="match status" value="1"/>
</dbReference>
<feature type="compositionally biased region" description="Polar residues" evidence="1">
    <location>
        <begin position="471"/>
        <end position="513"/>
    </location>
</feature>
<keyword evidence="4" id="KW-1185">Reference proteome</keyword>
<name>A0A369A209_9FLAO</name>
<accession>A0A369A209</accession>
<dbReference type="GO" id="GO:0051301">
    <property type="term" value="P:cell division"/>
    <property type="evidence" value="ECO:0007669"/>
    <property type="project" value="UniProtKB-KW"/>
</dbReference>
<evidence type="ECO:0000256" key="1">
    <source>
        <dbReference type="SAM" id="MobiDB-lite"/>
    </source>
</evidence>
<feature type="compositionally biased region" description="Basic and acidic residues" evidence="1">
    <location>
        <begin position="514"/>
        <end position="523"/>
    </location>
</feature>
<comment type="caution">
    <text evidence="3">The sequence shown here is derived from an EMBL/GenBank/DDBJ whole genome shotgun (WGS) entry which is preliminary data.</text>
</comment>
<dbReference type="InterPro" id="IPR007730">
    <property type="entry name" value="SPOR-like_dom"/>
</dbReference>
<reference evidence="3 4" key="1">
    <citation type="submission" date="2018-07" db="EMBL/GenBank/DDBJ databases">
        <title>Genomic Encyclopedia of Type Strains, Phase IV (KMG-IV): sequencing the most valuable type-strain genomes for metagenomic binning, comparative biology and taxonomic classification.</title>
        <authorList>
            <person name="Goeker M."/>
        </authorList>
    </citation>
    <scope>NUCLEOTIDE SEQUENCE [LARGE SCALE GENOMIC DNA]</scope>
    <source>
        <strain evidence="3 4">DSM 21410</strain>
    </source>
</reference>
<evidence type="ECO:0000313" key="4">
    <source>
        <dbReference type="Proteomes" id="UP000253517"/>
    </source>
</evidence>
<feature type="domain" description="SPOR" evidence="2">
    <location>
        <begin position="577"/>
        <end position="643"/>
    </location>
</feature>
<dbReference type="AlphaFoldDB" id="A0A369A209"/>
<evidence type="ECO:0000313" key="3">
    <source>
        <dbReference type="EMBL" id="RCX03239.1"/>
    </source>
</evidence>
<dbReference type="InterPro" id="IPR036680">
    <property type="entry name" value="SPOR-like_sf"/>
</dbReference>
<sequence>MRIFILDKTVSRTSYDEHMSLMWVLNYNRFTKENLSRYRASQDYFGFFPTNRPQFKVKDLTLYSDEQLDSISQYYDMFYYTDAYGVYSNEWYLKGDINERSSLIYGGANFSEVTLMEKIFQQRKLLIGEFNLVASPTPYDVRKALEDLFQFRYTGWTLRYYPELDTAKNQDIPKWMVRLHDQTQENRWNYKGPGIAYVSEWGTVFILTKEKDLISEIPVINTKKKYAEYYKIPEFLRYPFWQDVVIPYSESNVIANYKVHTNERGDSFLQYYKIPKIYPAVIGDSAENLRFYFAGDFSDNPIGYISSYFKGIYWLRKLFYNNQDFNDRRKFFWEYYQPLLQKIFYDYYLRKERIDRTNPRPLPKRTSTVQRSIEIPDFSRENKILISSQIIDYQESSIPYGVRKMQALLSQKTSATSATGSAFNTYEIEYEDSRTTEKSASKTPVDSTTTYSTKETKKDQQVPSTEKESKTSASPSPLPQSEQTKQSPSAPTNVATPSSKSTDSPRTLPTLTSPKEHAAEQQEKPYISQKAFIDRLVVLTRNGAFIRGRDYFGQNGTIPSTSATTSGISTDKKSVSASWMVIIGSFTSEENARAFAAINPSYEIIKLPGTPYFRVVYKSYNSLREAKADVASIKSEFPDAWLLRI</sequence>
<dbReference type="GO" id="GO:0042834">
    <property type="term" value="F:peptidoglycan binding"/>
    <property type="evidence" value="ECO:0007669"/>
    <property type="project" value="InterPro"/>
</dbReference>
<keyword evidence="3" id="KW-0131">Cell cycle</keyword>
<organism evidence="3 4">
    <name type="scientific">Schleiferia thermophila</name>
    <dbReference type="NCBI Taxonomy" id="884107"/>
    <lineage>
        <taxon>Bacteria</taxon>
        <taxon>Pseudomonadati</taxon>
        <taxon>Bacteroidota</taxon>
        <taxon>Flavobacteriia</taxon>
        <taxon>Flavobacteriales</taxon>
        <taxon>Schleiferiaceae</taxon>
        <taxon>Schleiferia</taxon>
    </lineage>
</organism>
<gene>
    <name evidence="3" type="ORF">DES35_103120</name>
</gene>
<evidence type="ECO:0000259" key="2">
    <source>
        <dbReference type="Pfam" id="PF05036"/>
    </source>
</evidence>
<dbReference type="SUPFAM" id="SSF110997">
    <property type="entry name" value="Sporulation related repeat"/>
    <property type="match status" value="1"/>
</dbReference>
<dbReference type="Proteomes" id="UP000253517">
    <property type="component" value="Unassembled WGS sequence"/>
</dbReference>
<feature type="compositionally biased region" description="Basic and acidic residues" evidence="1">
    <location>
        <begin position="431"/>
        <end position="440"/>
    </location>
</feature>
<dbReference type="EMBL" id="QPJS01000003">
    <property type="protein sequence ID" value="RCX03239.1"/>
    <property type="molecule type" value="Genomic_DNA"/>
</dbReference>
<keyword evidence="3" id="KW-0132">Cell division</keyword>
<protein>
    <submittedName>
        <fullName evidence="3">Septal ring-binding cell division protein DamX</fullName>
    </submittedName>
</protein>
<proteinExistence type="predicted"/>